<dbReference type="Proteomes" id="UP000220102">
    <property type="component" value="Unassembled WGS sequence"/>
</dbReference>
<comment type="caution">
    <text evidence="11">The sequence shown here is derived from an EMBL/GenBank/DDBJ whole genome shotgun (WGS) entry which is preliminary data.</text>
</comment>
<dbReference type="InterPro" id="IPR005548">
    <property type="entry name" value="Cell_div_FtsQ/DivIB_C"/>
</dbReference>
<evidence type="ECO:0000256" key="1">
    <source>
        <dbReference type="ARBA" id="ARBA00004370"/>
    </source>
</evidence>
<evidence type="ECO:0000256" key="6">
    <source>
        <dbReference type="ARBA" id="ARBA00022989"/>
    </source>
</evidence>
<evidence type="ECO:0000256" key="2">
    <source>
        <dbReference type="ARBA" id="ARBA00022475"/>
    </source>
</evidence>
<dbReference type="InterPro" id="IPR013685">
    <property type="entry name" value="POTRA_FtsQ_type"/>
</dbReference>
<keyword evidence="7 9" id="KW-0472">Membrane</keyword>
<feature type="domain" description="POTRA" evidence="10">
    <location>
        <begin position="40"/>
        <end position="109"/>
    </location>
</feature>
<sequence length="260" mass="28533">MDLDTARKIAKLALRLGTIVLVGGGVFVLGLIGWQWQANVPVSVVQVKGARHVHPDTLRMLARVDTGIVMDDLDIGLIADRVQRHPWVQHVDVRQRRSARTLVLGVTERTPAALVIQDNRPAFYLDPAGYAMPLVDSTSFDVPLVRGMAADYHPLNSVAGDGLANFLQTLDGHAAASIITEIDVFANDRIRVYTRPTENHPSVVADLGREQFGVRLKRLVAFHAQVLQAGPDPPVGYVDLRYDNQIVTREATADRRSVAS</sequence>
<comment type="subcellular location">
    <subcellularLocation>
        <location evidence="1">Membrane</location>
    </subcellularLocation>
</comment>
<accession>A0A2A8CXA4</accession>
<reference evidence="11 12" key="1">
    <citation type="submission" date="2017-10" db="EMBL/GenBank/DDBJ databases">
        <title>Draft genome of Longibacter Salinarum.</title>
        <authorList>
            <person name="Goh K.M."/>
            <person name="Shamsir M.S."/>
            <person name="Lim S.W."/>
        </authorList>
    </citation>
    <scope>NUCLEOTIDE SEQUENCE [LARGE SCALE GENOMIC DNA]</scope>
    <source>
        <strain evidence="11 12">KCTC 52045</strain>
    </source>
</reference>
<dbReference type="PANTHER" id="PTHR35851">
    <property type="entry name" value="CELL DIVISION PROTEIN FTSQ"/>
    <property type="match status" value="1"/>
</dbReference>
<dbReference type="OrthoDB" id="1523641at2"/>
<dbReference type="Gene3D" id="3.10.20.310">
    <property type="entry name" value="membrane protein fhac"/>
    <property type="match status" value="1"/>
</dbReference>
<dbReference type="InterPro" id="IPR034746">
    <property type="entry name" value="POTRA"/>
</dbReference>
<keyword evidence="3" id="KW-0997">Cell inner membrane</keyword>
<keyword evidence="4 11" id="KW-0132">Cell division</keyword>
<evidence type="ECO:0000256" key="4">
    <source>
        <dbReference type="ARBA" id="ARBA00022618"/>
    </source>
</evidence>
<dbReference type="Pfam" id="PF03799">
    <property type="entry name" value="FtsQ_DivIB_C"/>
    <property type="match status" value="1"/>
</dbReference>
<dbReference type="AlphaFoldDB" id="A0A2A8CXA4"/>
<dbReference type="Gene3D" id="3.40.50.11690">
    <property type="entry name" value="Cell division protein FtsQ/DivIB"/>
    <property type="match status" value="1"/>
</dbReference>
<keyword evidence="2" id="KW-1003">Cell membrane</keyword>
<evidence type="ECO:0000256" key="5">
    <source>
        <dbReference type="ARBA" id="ARBA00022692"/>
    </source>
</evidence>
<keyword evidence="6 9" id="KW-1133">Transmembrane helix</keyword>
<dbReference type="GO" id="GO:0016020">
    <property type="term" value="C:membrane"/>
    <property type="evidence" value="ECO:0007669"/>
    <property type="project" value="UniProtKB-SubCell"/>
</dbReference>
<keyword evidence="12" id="KW-1185">Reference proteome</keyword>
<evidence type="ECO:0000256" key="7">
    <source>
        <dbReference type="ARBA" id="ARBA00023136"/>
    </source>
</evidence>
<dbReference type="PROSITE" id="PS51779">
    <property type="entry name" value="POTRA"/>
    <property type="match status" value="1"/>
</dbReference>
<organism evidence="11 12">
    <name type="scientific">Longibacter salinarum</name>
    <dbReference type="NCBI Taxonomy" id="1850348"/>
    <lineage>
        <taxon>Bacteria</taxon>
        <taxon>Pseudomonadati</taxon>
        <taxon>Rhodothermota</taxon>
        <taxon>Rhodothermia</taxon>
        <taxon>Rhodothermales</taxon>
        <taxon>Salisaetaceae</taxon>
        <taxon>Longibacter</taxon>
    </lineage>
</organism>
<evidence type="ECO:0000313" key="11">
    <source>
        <dbReference type="EMBL" id="PEN13253.1"/>
    </source>
</evidence>
<evidence type="ECO:0000313" key="12">
    <source>
        <dbReference type="Proteomes" id="UP000220102"/>
    </source>
</evidence>
<dbReference type="Pfam" id="PF08478">
    <property type="entry name" value="POTRA_1"/>
    <property type="match status" value="1"/>
</dbReference>
<dbReference type="InterPro" id="IPR045335">
    <property type="entry name" value="FtsQ_C_sf"/>
</dbReference>
<gene>
    <name evidence="11" type="ORF">CRI94_11475</name>
</gene>
<evidence type="ECO:0000256" key="9">
    <source>
        <dbReference type="SAM" id="Phobius"/>
    </source>
</evidence>
<evidence type="ECO:0000259" key="10">
    <source>
        <dbReference type="PROSITE" id="PS51779"/>
    </source>
</evidence>
<keyword evidence="5 9" id="KW-0812">Transmembrane</keyword>
<feature type="transmembrane region" description="Helical" evidence="9">
    <location>
        <begin position="12"/>
        <end position="36"/>
    </location>
</feature>
<evidence type="ECO:0000256" key="8">
    <source>
        <dbReference type="ARBA" id="ARBA00023306"/>
    </source>
</evidence>
<dbReference type="PANTHER" id="PTHR35851:SF1">
    <property type="entry name" value="CELL DIVISION PROTEIN FTSQ"/>
    <property type="match status" value="1"/>
</dbReference>
<evidence type="ECO:0000256" key="3">
    <source>
        <dbReference type="ARBA" id="ARBA00022519"/>
    </source>
</evidence>
<keyword evidence="8" id="KW-0131">Cell cycle</keyword>
<dbReference type="RefSeq" id="WP_098075845.1">
    <property type="nucleotide sequence ID" value="NZ_PDEQ01000005.1"/>
</dbReference>
<dbReference type="GO" id="GO:0090529">
    <property type="term" value="P:cell septum assembly"/>
    <property type="evidence" value="ECO:0007669"/>
    <property type="project" value="InterPro"/>
</dbReference>
<proteinExistence type="predicted"/>
<dbReference type="InterPro" id="IPR026579">
    <property type="entry name" value="FtsQ"/>
</dbReference>
<dbReference type="EMBL" id="PDEQ01000005">
    <property type="protein sequence ID" value="PEN13253.1"/>
    <property type="molecule type" value="Genomic_DNA"/>
</dbReference>
<protein>
    <submittedName>
        <fullName evidence="11">Cell division protein FtsQ</fullName>
    </submittedName>
</protein>
<name>A0A2A8CXA4_9BACT</name>